<dbReference type="SUPFAM" id="SSF64182">
    <property type="entry name" value="DHH phosphoesterases"/>
    <property type="match status" value="1"/>
</dbReference>
<dbReference type="GO" id="GO:0006281">
    <property type="term" value="P:DNA repair"/>
    <property type="evidence" value="ECO:0007669"/>
    <property type="project" value="InterPro"/>
</dbReference>
<dbReference type="GO" id="GO:0008409">
    <property type="term" value="F:5'-3' exonuclease activity"/>
    <property type="evidence" value="ECO:0007669"/>
    <property type="project" value="InterPro"/>
</dbReference>
<name>A0A2G9ZI84_9BACT</name>
<comment type="similarity">
    <text evidence="1">Belongs to the RecJ family.</text>
</comment>
<dbReference type="AlphaFoldDB" id="A0A2G9ZI84"/>
<dbReference type="InterPro" id="IPR051673">
    <property type="entry name" value="SSDNA_exonuclease_RecJ"/>
</dbReference>
<dbReference type="Gene3D" id="3.90.1640.30">
    <property type="match status" value="1"/>
</dbReference>
<evidence type="ECO:0000259" key="8">
    <source>
        <dbReference type="Pfam" id="PF17768"/>
    </source>
</evidence>
<dbReference type="GO" id="GO:0006310">
    <property type="term" value="P:DNA recombination"/>
    <property type="evidence" value="ECO:0007669"/>
    <property type="project" value="InterPro"/>
</dbReference>
<accession>A0A2G9ZI84</accession>
<dbReference type="PANTHER" id="PTHR30255:SF2">
    <property type="entry name" value="SINGLE-STRANDED-DNA-SPECIFIC EXONUCLEASE RECJ"/>
    <property type="match status" value="1"/>
</dbReference>
<evidence type="ECO:0000256" key="1">
    <source>
        <dbReference type="ARBA" id="ARBA00005915"/>
    </source>
</evidence>
<keyword evidence="3" id="KW-0540">Nuclease</keyword>
<reference evidence="9 10" key="1">
    <citation type="submission" date="2017-09" db="EMBL/GenBank/DDBJ databases">
        <title>Depth-based differentiation of microbial function through sediment-hosted aquifers and enrichment of novel symbionts in the deep terrestrial subsurface.</title>
        <authorList>
            <person name="Probst A.J."/>
            <person name="Ladd B."/>
            <person name="Jarett J.K."/>
            <person name="Geller-Mcgrath D.E."/>
            <person name="Sieber C.M."/>
            <person name="Emerson J.B."/>
            <person name="Anantharaman K."/>
            <person name="Thomas B.C."/>
            <person name="Malmstrom R."/>
            <person name="Stieglmeier M."/>
            <person name="Klingl A."/>
            <person name="Woyke T."/>
            <person name="Ryan C.M."/>
            <person name="Banfield J.F."/>
        </authorList>
    </citation>
    <scope>NUCLEOTIDE SEQUENCE [LARGE SCALE GENOMIC DNA]</scope>
    <source>
        <strain evidence="9">CG23_combo_of_CG06-09_8_20_14_all_37_87_8</strain>
    </source>
</reference>
<evidence type="ECO:0000313" key="9">
    <source>
        <dbReference type="EMBL" id="PIP32038.1"/>
    </source>
</evidence>
<gene>
    <name evidence="9" type="primary">recJ</name>
    <name evidence="9" type="ORF">COX24_00255</name>
</gene>
<evidence type="ECO:0000259" key="6">
    <source>
        <dbReference type="Pfam" id="PF01368"/>
    </source>
</evidence>
<dbReference type="EMBL" id="PCSB01000007">
    <property type="protein sequence ID" value="PIP32038.1"/>
    <property type="molecule type" value="Genomic_DNA"/>
</dbReference>
<evidence type="ECO:0000259" key="7">
    <source>
        <dbReference type="Pfam" id="PF02272"/>
    </source>
</evidence>
<dbReference type="InterPro" id="IPR041122">
    <property type="entry name" value="RecJ_OB"/>
</dbReference>
<protein>
    <recommendedName>
        <fullName evidence="2">Single-stranded-DNA-specific exonuclease RecJ</fullName>
    </recommendedName>
</protein>
<keyword evidence="4" id="KW-0378">Hydrolase</keyword>
<feature type="domain" description="DHHA1" evidence="7">
    <location>
        <begin position="324"/>
        <end position="415"/>
    </location>
</feature>
<dbReference type="GO" id="GO:0003676">
    <property type="term" value="F:nucleic acid binding"/>
    <property type="evidence" value="ECO:0007669"/>
    <property type="project" value="InterPro"/>
</dbReference>
<evidence type="ECO:0000256" key="3">
    <source>
        <dbReference type="ARBA" id="ARBA00022722"/>
    </source>
</evidence>
<dbReference type="Gene3D" id="3.10.310.30">
    <property type="match status" value="1"/>
</dbReference>
<dbReference type="InterPro" id="IPR038763">
    <property type="entry name" value="DHH_sf"/>
</dbReference>
<evidence type="ECO:0000256" key="5">
    <source>
        <dbReference type="ARBA" id="ARBA00022839"/>
    </source>
</evidence>
<dbReference type="Proteomes" id="UP000230447">
    <property type="component" value="Unassembled WGS sequence"/>
</dbReference>
<dbReference type="Pfam" id="PF17768">
    <property type="entry name" value="RecJ_OB"/>
    <property type="match status" value="1"/>
</dbReference>
<organism evidence="9 10">
    <name type="scientific">bacterium (Candidatus Gribaldobacteria) CG23_combo_of_CG06-09_8_20_14_all_37_87_8</name>
    <dbReference type="NCBI Taxonomy" id="2014278"/>
    <lineage>
        <taxon>Bacteria</taxon>
        <taxon>Candidatus Gribaldobacteria</taxon>
    </lineage>
</organism>
<dbReference type="InterPro" id="IPR001667">
    <property type="entry name" value="DDH_dom"/>
</dbReference>
<dbReference type="PANTHER" id="PTHR30255">
    <property type="entry name" value="SINGLE-STRANDED-DNA-SPECIFIC EXONUCLEASE RECJ"/>
    <property type="match status" value="1"/>
</dbReference>
<dbReference type="Pfam" id="PF02272">
    <property type="entry name" value="DHHA1"/>
    <property type="match status" value="1"/>
</dbReference>
<dbReference type="InterPro" id="IPR004610">
    <property type="entry name" value="RecJ"/>
</dbReference>
<evidence type="ECO:0000313" key="10">
    <source>
        <dbReference type="Proteomes" id="UP000230447"/>
    </source>
</evidence>
<dbReference type="NCBIfam" id="TIGR00644">
    <property type="entry name" value="recJ"/>
    <property type="match status" value="1"/>
</dbReference>
<comment type="caution">
    <text evidence="9">The sequence shown here is derived from an EMBL/GenBank/DDBJ whole genome shotgun (WGS) entry which is preliminary data.</text>
</comment>
<feature type="domain" description="RecJ OB" evidence="8">
    <location>
        <begin position="431"/>
        <end position="541"/>
    </location>
</feature>
<keyword evidence="5 9" id="KW-0269">Exonuclease</keyword>
<dbReference type="InterPro" id="IPR003156">
    <property type="entry name" value="DHHA1_dom"/>
</dbReference>
<dbReference type="Pfam" id="PF01368">
    <property type="entry name" value="DHH"/>
    <property type="match status" value="1"/>
</dbReference>
<proteinExistence type="inferred from homology"/>
<evidence type="ECO:0000256" key="2">
    <source>
        <dbReference type="ARBA" id="ARBA00019841"/>
    </source>
</evidence>
<feature type="domain" description="DDH" evidence="6">
    <location>
        <begin position="70"/>
        <end position="187"/>
    </location>
</feature>
<sequence>MTSYLWKLLSDAPVENVEQLIDLLLGNRGISSNKEPFFSPRLPEPLLFGQEKISRFKDLVFSAVRDNLPIIIHGDYDVDGICGTALLWEAIYFGLNYKNVIPFIPDRFDDGYGLSTDSLEKITSKYKRGLLITNDCGIASISQVEKAKKLGFNVVITDHHQQAKQLPSADLVVWTDQLCGAGIAWLLSQSLEVMDGFWGLDLACLATIADVAMLVGMNRALVWHGLNALSATTRPGLQALFQLCELKAPLSVYDVGWIIAPRLNACGRMEGAYDALRLLCTRHTGQAQELARYLDLLNRERQELTKKMFEHAKGQVASPKERRIIVVGHETYHEGVIGLVAGKLVREFYRPSFVVACDNSGLAKGSARSISAFDVARALSQLSDILEGYGGHPMAAGFSLRKENIKVLSDRLEELGQKGLREQDLVPILNIDACVPFSLLDWGLLKALGKLEPFGQGNPEPNFLVRGLKVVDIKLIGSHNDHLKLKLSDSEEASFNIVDAVGFGLGSLYGQIHPGCLVDAVFNLQENVWQGNKALQLKISDLKLASADSL</sequence>
<evidence type="ECO:0000256" key="4">
    <source>
        <dbReference type="ARBA" id="ARBA00022801"/>
    </source>
</evidence>